<reference evidence="3 4" key="1">
    <citation type="submission" date="2016-05" db="EMBL/GenBank/DDBJ databases">
        <authorList>
            <person name="Lavstsen T."/>
            <person name="Jespersen J.S."/>
        </authorList>
    </citation>
    <scope>NUCLEOTIDE SEQUENCE [LARGE SCALE GENOMIC DNA]</scope>
    <source>
        <strain evidence="3 4">B7-9</strain>
    </source>
</reference>
<dbReference type="InterPro" id="IPR000836">
    <property type="entry name" value="PRTase_dom"/>
</dbReference>
<dbReference type="Gene3D" id="3.40.50.2020">
    <property type="match status" value="1"/>
</dbReference>
<protein>
    <recommendedName>
        <fullName evidence="2">Phosphoribosyltransferase domain-containing protein</fullName>
    </recommendedName>
</protein>
<dbReference type="RefSeq" id="WP_097651467.1">
    <property type="nucleotide sequence ID" value="NZ_LYXE01000063.1"/>
</dbReference>
<dbReference type="PANTHER" id="PTHR47505:SF1">
    <property type="entry name" value="DNA UTILIZATION PROTEIN YHGH"/>
    <property type="match status" value="1"/>
</dbReference>
<sequence>MKQWLKQIYQHLFALFFPDHCAVCRQRGTLLCGNCRATLQAYPTMAVPTDLVSIQVGWIYDEPARRAIHCLKYRGRRRMGGVLAEALATTLTPPAADALIPVPLHPDRLNERGFNQAEELANSLGLCWGIRVCNRGLERERDTGHQARLNREARQGNVAGAFFWHGPGRPPARVILIDDVVTTGATLSACAEALLAAGAKEVHAIALARSLVRGSSGSAVRRHFAQRRRRQA</sequence>
<evidence type="ECO:0000259" key="2">
    <source>
        <dbReference type="Pfam" id="PF00156"/>
    </source>
</evidence>
<comment type="caution">
    <text evidence="3">The sequence shown here is derived from an EMBL/GenBank/DDBJ whole genome shotgun (WGS) entry which is preliminary data.</text>
</comment>
<comment type="similarity">
    <text evidence="1">Belongs to the ComF/GntX family.</text>
</comment>
<evidence type="ECO:0000313" key="3">
    <source>
        <dbReference type="EMBL" id="PDV99701.1"/>
    </source>
</evidence>
<evidence type="ECO:0000256" key="1">
    <source>
        <dbReference type="ARBA" id="ARBA00008007"/>
    </source>
</evidence>
<name>A0A2H3KQE3_9CHLR</name>
<accession>A0A2H3KQE3</accession>
<dbReference type="EMBL" id="LYXE01000063">
    <property type="protein sequence ID" value="PDV99701.1"/>
    <property type="molecule type" value="Genomic_DNA"/>
</dbReference>
<dbReference type="SUPFAM" id="SSF53271">
    <property type="entry name" value="PRTase-like"/>
    <property type="match status" value="1"/>
</dbReference>
<proteinExistence type="inferred from homology"/>
<evidence type="ECO:0000313" key="4">
    <source>
        <dbReference type="Proteomes" id="UP000220922"/>
    </source>
</evidence>
<dbReference type="Pfam" id="PF00156">
    <property type="entry name" value="Pribosyltran"/>
    <property type="match status" value="1"/>
</dbReference>
<dbReference type="CDD" id="cd06223">
    <property type="entry name" value="PRTases_typeI"/>
    <property type="match status" value="1"/>
</dbReference>
<organism evidence="3 4">
    <name type="scientific">Candidatus Chloroploca asiatica</name>
    <dbReference type="NCBI Taxonomy" id="1506545"/>
    <lineage>
        <taxon>Bacteria</taxon>
        <taxon>Bacillati</taxon>
        <taxon>Chloroflexota</taxon>
        <taxon>Chloroflexia</taxon>
        <taxon>Chloroflexales</taxon>
        <taxon>Chloroflexineae</taxon>
        <taxon>Oscillochloridaceae</taxon>
        <taxon>Candidatus Chloroploca</taxon>
    </lineage>
</organism>
<dbReference type="InterPro" id="IPR029057">
    <property type="entry name" value="PRTase-like"/>
</dbReference>
<dbReference type="OrthoDB" id="9779910at2"/>
<dbReference type="AlphaFoldDB" id="A0A2H3KQE3"/>
<dbReference type="PANTHER" id="PTHR47505">
    <property type="entry name" value="DNA UTILIZATION PROTEIN YHGH"/>
    <property type="match status" value="1"/>
</dbReference>
<feature type="domain" description="Phosphoribosyltransferase" evidence="2">
    <location>
        <begin position="172"/>
        <end position="209"/>
    </location>
</feature>
<gene>
    <name evidence="3" type="ORF">A9Q02_00315</name>
</gene>
<keyword evidence="4" id="KW-1185">Reference proteome</keyword>
<dbReference type="Proteomes" id="UP000220922">
    <property type="component" value="Unassembled WGS sequence"/>
</dbReference>
<dbReference type="InterPro" id="IPR051910">
    <property type="entry name" value="ComF/GntX_DNA_util-trans"/>
</dbReference>